<dbReference type="EMBL" id="JBHSAY010000003">
    <property type="protein sequence ID" value="MFC4129156.1"/>
    <property type="molecule type" value="Genomic_DNA"/>
</dbReference>
<proteinExistence type="predicted"/>
<reference evidence="3" key="1">
    <citation type="journal article" date="2019" name="Int. J. Syst. Evol. Microbiol.">
        <title>The Global Catalogue of Microorganisms (GCM) 10K type strain sequencing project: providing services to taxonomists for standard genome sequencing and annotation.</title>
        <authorList>
            <consortium name="The Broad Institute Genomics Platform"/>
            <consortium name="The Broad Institute Genome Sequencing Center for Infectious Disease"/>
            <person name="Wu L."/>
            <person name="Ma J."/>
        </authorList>
    </citation>
    <scope>NUCLEOTIDE SEQUENCE [LARGE SCALE GENOMIC DNA]</scope>
    <source>
        <strain evidence="3">CGMCC 4.7289</strain>
    </source>
</reference>
<keyword evidence="3" id="KW-1185">Reference proteome</keyword>
<sequence>MLTEQWHTSTRSNDTNCVEVRARRGQVEVRDSKDRDHDMLVFSANAWESFVDGVKAGEFDS</sequence>
<evidence type="ECO:0000259" key="1">
    <source>
        <dbReference type="Pfam" id="PF04149"/>
    </source>
</evidence>
<dbReference type="InterPro" id="IPR007278">
    <property type="entry name" value="DUF397"/>
</dbReference>
<organism evidence="2 3">
    <name type="scientific">Hamadaea flava</name>
    <dbReference type="NCBI Taxonomy" id="1742688"/>
    <lineage>
        <taxon>Bacteria</taxon>
        <taxon>Bacillati</taxon>
        <taxon>Actinomycetota</taxon>
        <taxon>Actinomycetes</taxon>
        <taxon>Micromonosporales</taxon>
        <taxon>Micromonosporaceae</taxon>
        <taxon>Hamadaea</taxon>
    </lineage>
</organism>
<comment type="caution">
    <text evidence="2">The sequence shown here is derived from an EMBL/GenBank/DDBJ whole genome shotgun (WGS) entry which is preliminary data.</text>
</comment>
<evidence type="ECO:0000313" key="3">
    <source>
        <dbReference type="Proteomes" id="UP001595816"/>
    </source>
</evidence>
<dbReference type="RefSeq" id="WP_253758860.1">
    <property type="nucleotide sequence ID" value="NZ_JAMZDZ010000001.1"/>
</dbReference>
<feature type="domain" description="DUF397" evidence="1">
    <location>
        <begin position="5"/>
        <end position="55"/>
    </location>
</feature>
<protein>
    <submittedName>
        <fullName evidence="2">DUF397 domain-containing protein</fullName>
    </submittedName>
</protein>
<evidence type="ECO:0000313" key="2">
    <source>
        <dbReference type="EMBL" id="MFC4129156.1"/>
    </source>
</evidence>
<name>A0ABV8LFA4_9ACTN</name>
<gene>
    <name evidence="2" type="ORF">ACFOZ4_00850</name>
</gene>
<accession>A0ABV8LFA4</accession>
<dbReference type="Proteomes" id="UP001595816">
    <property type="component" value="Unassembled WGS sequence"/>
</dbReference>
<dbReference type="Pfam" id="PF04149">
    <property type="entry name" value="DUF397"/>
    <property type="match status" value="1"/>
</dbReference>